<evidence type="ECO:0000313" key="1">
    <source>
        <dbReference type="EMBL" id="OGZ65751.1"/>
    </source>
</evidence>
<dbReference type="EMBL" id="MHOQ01000038">
    <property type="protein sequence ID" value="OGZ65751.1"/>
    <property type="molecule type" value="Genomic_DNA"/>
</dbReference>
<comment type="caution">
    <text evidence="1">The sequence shown here is derived from an EMBL/GenBank/DDBJ whole genome shotgun (WGS) entry which is preliminary data.</text>
</comment>
<dbReference type="AlphaFoldDB" id="A0A1G2HU43"/>
<dbReference type="Gene3D" id="1.10.1220.10">
    <property type="entry name" value="Met repressor-like"/>
    <property type="match status" value="1"/>
</dbReference>
<dbReference type="InterPro" id="IPR013321">
    <property type="entry name" value="Arc_rbn_hlx_hlx"/>
</dbReference>
<dbReference type="Proteomes" id="UP000179183">
    <property type="component" value="Unassembled WGS sequence"/>
</dbReference>
<name>A0A1G2HU43_9BACT</name>
<protein>
    <recommendedName>
        <fullName evidence="3">Damage-inducible protein J</fullName>
    </recommendedName>
</protein>
<evidence type="ECO:0008006" key="3">
    <source>
        <dbReference type="Google" id="ProtNLM"/>
    </source>
</evidence>
<evidence type="ECO:0000313" key="2">
    <source>
        <dbReference type="Proteomes" id="UP000179183"/>
    </source>
</evidence>
<reference evidence="1 2" key="1">
    <citation type="journal article" date="2016" name="Nat. Commun.">
        <title>Thousands of microbial genomes shed light on interconnected biogeochemical processes in an aquifer system.</title>
        <authorList>
            <person name="Anantharaman K."/>
            <person name="Brown C.T."/>
            <person name="Hug L.A."/>
            <person name="Sharon I."/>
            <person name="Castelle C.J."/>
            <person name="Probst A.J."/>
            <person name="Thomas B.C."/>
            <person name="Singh A."/>
            <person name="Wilkins M.J."/>
            <person name="Karaoz U."/>
            <person name="Brodie E.L."/>
            <person name="Williams K.H."/>
            <person name="Hubbard S.S."/>
            <person name="Banfield J.F."/>
        </authorList>
    </citation>
    <scope>NUCLEOTIDE SEQUENCE [LARGE SCALE GENOMIC DNA]</scope>
</reference>
<sequence>MKTTMHIKVDKDIKEKSAKIAHNLGLSLSTVVNASLRNFIKTETFSVSTAEKMTPYMESWLAEIEEDIKAGKNMSKPYDSAEELIKSLAK</sequence>
<gene>
    <name evidence="1" type="ORF">A3D34_00485</name>
</gene>
<organism evidence="1 2">
    <name type="scientific">Candidatus Staskawiczbacteria bacterium RIFCSPHIGHO2_02_FULL_33_16</name>
    <dbReference type="NCBI Taxonomy" id="1802204"/>
    <lineage>
        <taxon>Bacteria</taxon>
        <taxon>Candidatus Staskawicziibacteriota</taxon>
    </lineage>
</organism>
<proteinExistence type="predicted"/>
<dbReference type="GO" id="GO:0006355">
    <property type="term" value="P:regulation of DNA-templated transcription"/>
    <property type="evidence" value="ECO:0007669"/>
    <property type="project" value="InterPro"/>
</dbReference>
<accession>A0A1G2HU43</accession>